<dbReference type="Pfam" id="PF00005">
    <property type="entry name" value="ABC_tran"/>
    <property type="match status" value="1"/>
</dbReference>
<dbReference type="GO" id="GO:0005524">
    <property type="term" value="F:ATP binding"/>
    <property type="evidence" value="ECO:0007669"/>
    <property type="project" value="UniProtKB-KW"/>
</dbReference>
<dbReference type="InterPro" id="IPR027417">
    <property type="entry name" value="P-loop_NTPase"/>
</dbReference>
<dbReference type="PROSITE" id="PS50929">
    <property type="entry name" value="ABC_TM1F"/>
    <property type="match status" value="1"/>
</dbReference>
<evidence type="ECO:0000256" key="8">
    <source>
        <dbReference type="ARBA" id="ARBA00023136"/>
    </source>
</evidence>
<dbReference type="InterPro" id="IPR036640">
    <property type="entry name" value="ABC1_TM_sf"/>
</dbReference>
<comment type="caution">
    <text evidence="12">The sequence shown here is derived from an EMBL/GenBank/DDBJ whole genome shotgun (WGS) entry which is preliminary data.</text>
</comment>
<feature type="domain" description="ABC transmembrane type-1" evidence="11">
    <location>
        <begin position="17"/>
        <end position="301"/>
    </location>
</feature>
<proteinExistence type="predicted"/>
<evidence type="ECO:0000259" key="10">
    <source>
        <dbReference type="PROSITE" id="PS50893"/>
    </source>
</evidence>
<evidence type="ECO:0000256" key="6">
    <source>
        <dbReference type="ARBA" id="ARBA00022840"/>
    </source>
</evidence>
<dbReference type="GO" id="GO:0005886">
    <property type="term" value="C:plasma membrane"/>
    <property type="evidence" value="ECO:0007669"/>
    <property type="project" value="UniProtKB-SubCell"/>
</dbReference>
<sequence>MFKKMLEYAGPYKRLTIQSGLVILAAVLVSILPFVFVYQIITPLIMGSPVSPAYISLRILAVAVCLVSHACLYVKGLSMSHEAAFHILMRLRVHLQKKMEMLPLGEIQGKGTGSLKRMFVDDVDSIEILLAHALPEGFGNLAIPAAVYLCLFAVDWKLALMSLASLPVGLFSMCVMFAIGSRDMNNYYTAGKVMNNTIIEYINGMEVVKVFNKDGESYRRYEKDIDAYRDFTLGWYRACWPWMAMYNSILPCTLILTLPLGSWFVLKGYSTLPDLILVMCLSLSLGLPMLKALGFLPSLPQINYKIENLEKVISAAPLEQGKEGFEGRDHTVEFQDVSFAYEQEMAADHVSFTICQGWKTALVGESGSGKSTLAKLLVHYYDINEGSISIGGQDIRRMSLEALNDQISYVAQEQYLFNTSLLENIRLGKPEATDEEVMEAAGKAQCMEFIEHLPDGIHTLAGDSGKQLSGGQRQRIALARALLKDAPVVVLDEAMAFTDPENEEKMEAAIAEVVKAKTLLVIAHRLPSVKNADRICVMSKGRMTGVGTHEELMASSREYRKLWQASVDSAKWNVKNSREEEQR</sequence>
<dbReference type="Pfam" id="PF00664">
    <property type="entry name" value="ABC_membrane"/>
    <property type="match status" value="1"/>
</dbReference>
<keyword evidence="7 9" id="KW-1133">Transmembrane helix</keyword>
<feature type="transmembrane region" description="Helical" evidence="9">
    <location>
        <begin position="53"/>
        <end position="74"/>
    </location>
</feature>
<dbReference type="PANTHER" id="PTHR24221">
    <property type="entry name" value="ATP-BINDING CASSETTE SUB-FAMILY B"/>
    <property type="match status" value="1"/>
</dbReference>
<keyword evidence="5" id="KW-0547">Nucleotide-binding</keyword>
<evidence type="ECO:0000256" key="4">
    <source>
        <dbReference type="ARBA" id="ARBA00022692"/>
    </source>
</evidence>
<feature type="transmembrane region" description="Helical" evidence="9">
    <location>
        <begin position="160"/>
        <end position="179"/>
    </location>
</feature>
<feature type="transmembrane region" description="Helical" evidence="9">
    <location>
        <begin position="244"/>
        <end position="264"/>
    </location>
</feature>
<dbReference type="RefSeq" id="WP_007859873.1">
    <property type="nucleotide sequence ID" value="NZ_CABJDD010000002.1"/>
</dbReference>
<keyword evidence="2" id="KW-0813">Transport</keyword>
<keyword evidence="6 12" id="KW-0067">ATP-binding</keyword>
<keyword evidence="4 9" id="KW-0812">Transmembrane</keyword>
<dbReference type="GO" id="GO:0034040">
    <property type="term" value="F:ATPase-coupled lipid transmembrane transporter activity"/>
    <property type="evidence" value="ECO:0007669"/>
    <property type="project" value="TreeGrafter"/>
</dbReference>
<evidence type="ECO:0000256" key="2">
    <source>
        <dbReference type="ARBA" id="ARBA00022448"/>
    </source>
</evidence>
<evidence type="ECO:0000313" key="13">
    <source>
        <dbReference type="Proteomes" id="UP000708338"/>
    </source>
</evidence>
<name>A0AA41FBP7_9FIRM</name>
<dbReference type="Proteomes" id="UP000708338">
    <property type="component" value="Unassembled WGS sequence"/>
</dbReference>
<dbReference type="Gene3D" id="3.40.50.300">
    <property type="entry name" value="P-loop containing nucleotide triphosphate hydrolases"/>
    <property type="match status" value="1"/>
</dbReference>
<evidence type="ECO:0000259" key="11">
    <source>
        <dbReference type="PROSITE" id="PS50929"/>
    </source>
</evidence>
<evidence type="ECO:0000256" key="3">
    <source>
        <dbReference type="ARBA" id="ARBA00022475"/>
    </source>
</evidence>
<gene>
    <name evidence="12" type="ORF">GPL26_04080</name>
</gene>
<dbReference type="PROSITE" id="PS00211">
    <property type="entry name" value="ABC_TRANSPORTER_1"/>
    <property type="match status" value="1"/>
</dbReference>
<dbReference type="Gene3D" id="1.20.1560.10">
    <property type="entry name" value="ABC transporter type 1, transmembrane domain"/>
    <property type="match status" value="1"/>
</dbReference>
<dbReference type="InterPro" id="IPR003439">
    <property type="entry name" value="ABC_transporter-like_ATP-bd"/>
</dbReference>
<feature type="transmembrane region" description="Helical" evidence="9">
    <location>
        <begin position="21"/>
        <end position="41"/>
    </location>
</feature>
<dbReference type="SUPFAM" id="SSF52540">
    <property type="entry name" value="P-loop containing nucleoside triphosphate hydrolases"/>
    <property type="match status" value="1"/>
</dbReference>
<dbReference type="InterPro" id="IPR011527">
    <property type="entry name" value="ABC1_TM_dom"/>
</dbReference>
<feature type="transmembrane region" description="Helical" evidence="9">
    <location>
        <begin position="137"/>
        <end position="154"/>
    </location>
</feature>
<dbReference type="SMART" id="SM00382">
    <property type="entry name" value="AAA"/>
    <property type="match status" value="1"/>
</dbReference>
<dbReference type="EMBL" id="WQPS01000004">
    <property type="protein sequence ID" value="MBT9808819.1"/>
    <property type="molecule type" value="Genomic_DNA"/>
</dbReference>
<dbReference type="SUPFAM" id="SSF90123">
    <property type="entry name" value="ABC transporter transmembrane region"/>
    <property type="match status" value="1"/>
</dbReference>
<dbReference type="InterPro" id="IPR017871">
    <property type="entry name" value="ABC_transporter-like_CS"/>
</dbReference>
<organism evidence="12 13">
    <name type="scientific">Enterocloster citroniae</name>
    <dbReference type="NCBI Taxonomy" id="358743"/>
    <lineage>
        <taxon>Bacteria</taxon>
        <taxon>Bacillati</taxon>
        <taxon>Bacillota</taxon>
        <taxon>Clostridia</taxon>
        <taxon>Lachnospirales</taxon>
        <taxon>Lachnospiraceae</taxon>
        <taxon>Enterocloster</taxon>
    </lineage>
</organism>
<comment type="subcellular location">
    <subcellularLocation>
        <location evidence="1">Cell membrane</location>
        <topology evidence="1">Multi-pass membrane protein</topology>
    </subcellularLocation>
</comment>
<feature type="domain" description="ABC transporter" evidence="10">
    <location>
        <begin position="332"/>
        <end position="565"/>
    </location>
</feature>
<evidence type="ECO:0000256" key="5">
    <source>
        <dbReference type="ARBA" id="ARBA00022741"/>
    </source>
</evidence>
<dbReference type="GO" id="GO:0016887">
    <property type="term" value="F:ATP hydrolysis activity"/>
    <property type="evidence" value="ECO:0007669"/>
    <property type="project" value="InterPro"/>
</dbReference>
<keyword evidence="8 9" id="KW-0472">Membrane</keyword>
<keyword evidence="3" id="KW-1003">Cell membrane</keyword>
<dbReference type="AlphaFoldDB" id="A0AA41FBP7"/>
<protein>
    <submittedName>
        <fullName evidence="12">ATP-binding cassette domain-containing protein</fullName>
    </submittedName>
</protein>
<dbReference type="InterPro" id="IPR039421">
    <property type="entry name" value="Type_1_exporter"/>
</dbReference>
<reference evidence="12" key="1">
    <citation type="journal article" date="2021" name="Gut Microbes">
        <title>A synthetic consortium of 100 gut commensals modulates the composition and function in a colon model of the microbiome of elderly subjects.</title>
        <authorList>
            <person name="Perez M."/>
            <person name="Ntemiri A."/>
            <person name="Tan H."/>
            <person name="Harris H.M.B."/>
            <person name="Roager H.M."/>
            <person name="Ribiere C."/>
            <person name="O'Toole P.W."/>
        </authorList>
    </citation>
    <scope>NUCLEOTIDE SEQUENCE</scope>
    <source>
        <strain evidence="12">MCC335</strain>
    </source>
</reference>
<dbReference type="PANTHER" id="PTHR24221:SF397">
    <property type="entry name" value="ABC TRANSPORTER, ATP-BINDING TRANSMEMBRANE PROTEIN"/>
    <property type="match status" value="1"/>
</dbReference>
<dbReference type="GO" id="GO:0140359">
    <property type="term" value="F:ABC-type transporter activity"/>
    <property type="evidence" value="ECO:0007669"/>
    <property type="project" value="InterPro"/>
</dbReference>
<dbReference type="InterPro" id="IPR003593">
    <property type="entry name" value="AAA+_ATPase"/>
</dbReference>
<evidence type="ECO:0000313" key="12">
    <source>
        <dbReference type="EMBL" id="MBT9808819.1"/>
    </source>
</evidence>
<dbReference type="FunFam" id="3.40.50.300:FF:000221">
    <property type="entry name" value="Multidrug ABC transporter ATP-binding protein"/>
    <property type="match status" value="1"/>
</dbReference>
<evidence type="ECO:0000256" key="1">
    <source>
        <dbReference type="ARBA" id="ARBA00004651"/>
    </source>
</evidence>
<evidence type="ECO:0000256" key="9">
    <source>
        <dbReference type="SAM" id="Phobius"/>
    </source>
</evidence>
<evidence type="ECO:0000256" key="7">
    <source>
        <dbReference type="ARBA" id="ARBA00022989"/>
    </source>
</evidence>
<dbReference type="PROSITE" id="PS50893">
    <property type="entry name" value="ABC_TRANSPORTER_2"/>
    <property type="match status" value="1"/>
</dbReference>
<accession>A0AA41FBP7</accession>
<feature type="transmembrane region" description="Helical" evidence="9">
    <location>
        <begin position="276"/>
        <end position="296"/>
    </location>
</feature>